<protein>
    <submittedName>
        <fullName evidence="1">Uncharacterized protein</fullName>
    </submittedName>
</protein>
<accession>A0ABD2KVQ4</accession>
<dbReference type="AlphaFoldDB" id="A0ABD2KVQ4"/>
<reference evidence="1 2" key="1">
    <citation type="submission" date="2024-10" db="EMBL/GenBank/DDBJ databases">
        <authorList>
            <person name="Kim D."/>
        </authorList>
    </citation>
    <scope>NUCLEOTIDE SEQUENCE [LARGE SCALE GENOMIC DNA]</scope>
    <source>
        <strain evidence="1">BH-2024</strain>
    </source>
</reference>
<organism evidence="1 2">
    <name type="scientific">Heterodera trifolii</name>
    <dbReference type="NCBI Taxonomy" id="157864"/>
    <lineage>
        <taxon>Eukaryota</taxon>
        <taxon>Metazoa</taxon>
        <taxon>Ecdysozoa</taxon>
        <taxon>Nematoda</taxon>
        <taxon>Chromadorea</taxon>
        <taxon>Rhabditida</taxon>
        <taxon>Tylenchina</taxon>
        <taxon>Tylenchomorpha</taxon>
        <taxon>Tylenchoidea</taxon>
        <taxon>Heteroderidae</taxon>
        <taxon>Heteroderinae</taxon>
        <taxon>Heterodera</taxon>
    </lineage>
</organism>
<evidence type="ECO:0000313" key="1">
    <source>
        <dbReference type="EMBL" id="KAL3107025.1"/>
    </source>
</evidence>
<proteinExistence type="predicted"/>
<dbReference type="Proteomes" id="UP001620626">
    <property type="component" value="Unassembled WGS sequence"/>
</dbReference>
<name>A0ABD2KVQ4_9BILA</name>
<dbReference type="EMBL" id="JBICBT010000626">
    <property type="protein sequence ID" value="KAL3107025.1"/>
    <property type="molecule type" value="Genomic_DNA"/>
</dbReference>
<evidence type="ECO:0000313" key="2">
    <source>
        <dbReference type="Proteomes" id="UP001620626"/>
    </source>
</evidence>
<sequence>MEINAINLLTYNANSSNPSMAVPSSSGSNWWWAPGQKAAEEAEASRAAAAAACQPTNEQIQQADNEQTVHFVATTVEAMLSQIPGISRDILASINLSQQNYCQNFAAMISNLLLQNYDEGMPRNILTSLTLPNEYLQSFEKMYRLKLLNLEKLADKGQMGKYFLEKKLLNLRIFADFFLTLSNICKTKQNQNNALANSEISGRKLVNLKGFLEICFEQFYKQIAQAIIEQRGHRK</sequence>
<comment type="caution">
    <text evidence="1">The sequence shown here is derived from an EMBL/GenBank/DDBJ whole genome shotgun (WGS) entry which is preliminary data.</text>
</comment>
<keyword evidence="2" id="KW-1185">Reference proteome</keyword>
<gene>
    <name evidence="1" type="ORF">niasHT_019421</name>
</gene>